<dbReference type="SUPFAM" id="SSF53335">
    <property type="entry name" value="S-adenosyl-L-methionine-dependent methyltransferases"/>
    <property type="match status" value="1"/>
</dbReference>
<dbReference type="GO" id="GO:0008168">
    <property type="term" value="F:methyltransferase activity"/>
    <property type="evidence" value="ECO:0007669"/>
    <property type="project" value="UniProtKB-KW"/>
</dbReference>
<evidence type="ECO:0000313" key="16">
    <source>
        <dbReference type="EMBL" id="MFC4766067.1"/>
    </source>
</evidence>
<evidence type="ECO:0000256" key="6">
    <source>
        <dbReference type="ARBA" id="ARBA00022552"/>
    </source>
</evidence>
<dbReference type="Pfam" id="PF01029">
    <property type="entry name" value="NusB"/>
    <property type="match status" value="1"/>
</dbReference>
<dbReference type="InterPro" id="IPR004573">
    <property type="entry name" value="rRNA_ssu_MeTfrase_B"/>
</dbReference>
<evidence type="ECO:0000256" key="13">
    <source>
        <dbReference type="ARBA" id="ARBA00047283"/>
    </source>
</evidence>
<keyword evidence="10 14" id="KW-0694">RNA-binding</keyword>
<dbReference type="InterPro" id="IPR049560">
    <property type="entry name" value="MeTrfase_RsmB-F_NOP2_cat"/>
</dbReference>
<dbReference type="PROSITE" id="PS01153">
    <property type="entry name" value="NOL1_NOP2_SUN"/>
    <property type="match status" value="1"/>
</dbReference>
<feature type="binding site" evidence="14">
    <location>
        <begin position="258"/>
        <end position="264"/>
    </location>
    <ligand>
        <name>S-adenosyl-L-methionine</name>
        <dbReference type="ChEBI" id="CHEBI:59789"/>
    </ligand>
</feature>
<dbReference type="Pfam" id="PF01189">
    <property type="entry name" value="Methyltr_RsmB-F"/>
    <property type="match status" value="1"/>
</dbReference>
<feature type="binding site" evidence="14">
    <location>
        <position position="309"/>
    </location>
    <ligand>
        <name>S-adenosyl-L-methionine</name>
        <dbReference type="ChEBI" id="CHEBI:59789"/>
    </ligand>
</feature>
<keyword evidence="6" id="KW-0698">rRNA processing</keyword>
<proteinExistence type="inferred from homology"/>
<evidence type="ECO:0000313" key="17">
    <source>
        <dbReference type="Proteomes" id="UP001596002"/>
    </source>
</evidence>
<name>A0ABV9PYN0_9BACL</name>
<dbReference type="InterPro" id="IPR054728">
    <property type="entry name" value="RsmB-like_ferredoxin"/>
</dbReference>
<dbReference type="InterPro" id="IPR035926">
    <property type="entry name" value="NusB-like_sf"/>
</dbReference>
<organism evidence="16 17">
    <name type="scientific">Effusibacillus consociatus</name>
    <dbReference type="NCBI Taxonomy" id="1117041"/>
    <lineage>
        <taxon>Bacteria</taxon>
        <taxon>Bacillati</taxon>
        <taxon>Bacillota</taxon>
        <taxon>Bacilli</taxon>
        <taxon>Bacillales</taxon>
        <taxon>Alicyclobacillaceae</taxon>
        <taxon>Effusibacillus</taxon>
    </lineage>
</organism>
<dbReference type="PRINTS" id="PR02008">
    <property type="entry name" value="RCMTFAMILY"/>
</dbReference>
<evidence type="ECO:0000256" key="9">
    <source>
        <dbReference type="ARBA" id="ARBA00022691"/>
    </source>
</evidence>
<feature type="binding site" evidence="14">
    <location>
        <position position="326"/>
    </location>
    <ligand>
        <name>S-adenosyl-L-methionine</name>
        <dbReference type="ChEBI" id="CHEBI:59789"/>
    </ligand>
</feature>
<feature type="active site" description="Nucleophile" evidence="14">
    <location>
        <position position="379"/>
    </location>
</feature>
<accession>A0ABV9PYN0</accession>
<evidence type="ECO:0000256" key="8">
    <source>
        <dbReference type="ARBA" id="ARBA00022679"/>
    </source>
</evidence>
<dbReference type="PANTHER" id="PTHR22807:SF53">
    <property type="entry name" value="RIBOSOMAL RNA SMALL SUBUNIT METHYLTRANSFERASE B-RELATED"/>
    <property type="match status" value="1"/>
</dbReference>
<dbReference type="Gene3D" id="3.40.50.150">
    <property type="entry name" value="Vaccinia Virus protein VP39"/>
    <property type="match status" value="1"/>
</dbReference>
<dbReference type="GO" id="GO:0032259">
    <property type="term" value="P:methylation"/>
    <property type="evidence" value="ECO:0007669"/>
    <property type="project" value="UniProtKB-KW"/>
</dbReference>
<dbReference type="InterPro" id="IPR006027">
    <property type="entry name" value="NusB_RsmB_TIM44"/>
</dbReference>
<dbReference type="Pfam" id="PF22458">
    <property type="entry name" value="RsmF-B_ferredox"/>
    <property type="match status" value="1"/>
</dbReference>
<evidence type="ECO:0000256" key="2">
    <source>
        <dbReference type="ARBA" id="ARBA00004496"/>
    </source>
</evidence>
<dbReference type="Proteomes" id="UP001596002">
    <property type="component" value="Unassembled WGS sequence"/>
</dbReference>
<comment type="caution">
    <text evidence="16">The sequence shown here is derived from an EMBL/GenBank/DDBJ whole genome shotgun (WGS) entry which is preliminary data.</text>
</comment>
<dbReference type="SUPFAM" id="SSF48013">
    <property type="entry name" value="NusB-like"/>
    <property type="match status" value="1"/>
</dbReference>
<keyword evidence="5" id="KW-0963">Cytoplasm</keyword>
<evidence type="ECO:0000256" key="11">
    <source>
        <dbReference type="ARBA" id="ARBA00030399"/>
    </source>
</evidence>
<dbReference type="InterPro" id="IPR018314">
    <property type="entry name" value="RsmB/NOL1/NOP2-like_CS"/>
</dbReference>
<dbReference type="InterPro" id="IPR029063">
    <property type="entry name" value="SAM-dependent_MTases_sf"/>
</dbReference>
<evidence type="ECO:0000256" key="1">
    <source>
        <dbReference type="ARBA" id="ARBA00002724"/>
    </source>
</evidence>
<evidence type="ECO:0000256" key="14">
    <source>
        <dbReference type="PROSITE-ProRule" id="PRU01023"/>
    </source>
</evidence>
<dbReference type="NCBIfam" id="TIGR00563">
    <property type="entry name" value="rsmB"/>
    <property type="match status" value="1"/>
</dbReference>
<reference evidence="17" key="1">
    <citation type="journal article" date="2019" name="Int. J. Syst. Evol. Microbiol.">
        <title>The Global Catalogue of Microorganisms (GCM) 10K type strain sequencing project: providing services to taxonomists for standard genome sequencing and annotation.</title>
        <authorList>
            <consortium name="The Broad Institute Genomics Platform"/>
            <consortium name="The Broad Institute Genome Sequencing Center for Infectious Disease"/>
            <person name="Wu L."/>
            <person name="Ma J."/>
        </authorList>
    </citation>
    <scope>NUCLEOTIDE SEQUENCE [LARGE SCALE GENOMIC DNA]</scope>
    <source>
        <strain evidence="17">WYCCWR 12678</strain>
    </source>
</reference>
<evidence type="ECO:0000256" key="4">
    <source>
        <dbReference type="ARBA" id="ARBA00012140"/>
    </source>
</evidence>
<keyword evidence="17" id="KW-1185">Reference proteome</keyword>
<dbReference type="PROSITE" id="PS51686">
    <property type="entry name" value="SAM_MT_RSMB_NOP"/>
    <property type="match status" value="1"/>
</dbReference>
<keyword evidence="9 14" id="KW-0949">S-adenosyl-L-methionine</keyword>
<dbReference type="InterPro" id="IPR001678">
    <property type="entry name" value="MeTrfase_RsmB-F_NOP2_dom"/>
</dbReference>
<dbReference type="Gene3D" id="3.30.70.1170">
    <property type="entry name" value="Sun protein, domain 3"/>
    <property type="match status" value="1"/>
</dbReference>
<sequence>MNARELALQVLIAIDDQSAYSNLALQSAFSRHSLPANDKGLVTEIVYGTVQRSNTIDYRLQPFLKQPLHRLDSWVRNLLRLTVYQIDYLERVPAFAAIHEAVEIAKRRNARLSGFMNAVLRNVVRSGKPNFPSLEKDPIRHYSLLHSHPEWLVKEWSDQYGLDETAAICEANNDRPSLSLRVNRLRASIEEVLSALKAGGVNAHPSLLCPEGIVLEAGVDVAKLGAFRDGLCTVQDESSMLVARCVDPKPGMRILDACAAPGGKTTHLAECMEDQGEIVAADIHEHKVGLIRNATARLGLSSIQPVTGDIRELLPTLGEFDAVLLDAPCSGFGVIRRKPDIKWRKSPENVAEIQEIQQDLILRVADAVKPGGVLVYSTCTIERKENDEIIRTLLEKRVDFQIEPLDKLLPDVVRKRSGAPEGWVQVLPHHFGTDGFFICRLRKMSATGR</sequence>
<keyword evidence="7 14" id="KW-0489">Methyltransferase</keyword>
<dbReference type="NCBIfam" id="NF011494">
    <property type="entry name" value="PRK14902.1"/>
    <property type="match status" value="1"/>
</dbReference>
<evidence type="ECO:0000256" key="7">
    <source>
        <dbReference type="ARBA" id="ARBA00022603"/>
    </source>
</evidence>
<dbReference type="PANTHER" id="PTHR22807">
    <property type="entry name" value="NOP2 YEAST -RELATED NOL1/NOP2/FMU SUN DOMAIN-CONTAINING"/>
    <property type="match status" value="1"/>
</dbReference>
<dbReference type="EMBL" id="JBHSHC010000011">
    <property type="protein sequence ID" value="MFC4766067.1"/>
    <property type="molecule type" value="Genomic_DNA"/>
</dbReference>
<comment type="subcellular location">
    <subcellularLocation>
        <location evidence="2">Cytoplasm</location>
    </subcellularLocation>
</comment>
<evidence type="ECO:0000256" key="12">
    <source>
        <dbReference type="ARBA" id="ARBA00031088"/>
    </source>
</evidence>
<comment type="catalytic activity">
    <reaction evidence="13">
        <text>cytidine(967) in 16S rRNA + S-adenosyl-L-methionine = 5-methylcytidine(967) in 16S rRNA + S-adenosyl-L-homocysteine + H(+)</text>
        <dbReference type="Rhea" id="RHEA:42748"/>
        <dbReference type="Rhea" id="RHEA-COMP:10219"/>
        <dbReference type="Rhea" id="RHEA-COMP:10220"/>
        <dbReference type="ChEBI" id="CHEBI:15378"/>
        <dbReference type="ChEBI" id="CHEBI:57856"/>
        <dbReference type="ChEBI" id="CHEBI:59789"/>
        <dbReference type="ChEBI" id="CHEBI:74483"/>
        <dbReference type="ChEBI" id="CHEBI:82748"/>
        <dbReference type="EC" id="2.1.1.176"/>
    </reaction>
</comment>
<comment type="similarity">
    <text evidence="3 14">Belongs to the class I-like SAM-binding methyltransferase superfamily. RsmB/NOP family.</text>
</comment>
<feature type="domain" description="SAM-dependent MTase RsmB/NOP-type" evidence="15">
    <location>
        <begin position="168"/>
        <end position="444"/>
    </location>
</feature>
<comment type="function">
    <text evidence="1">Specifically methylates the cytosine at position 967 (m5C967) of 16S rRNA.</text>
</comment>
<evidence type="ECO:0000259" key="15">
    <source>
        <dbReference type="PROSITE" id="PS51686"/>
    </source>
</evidence>
<dbReference type="EC" id="2.1.1.176" evidence="4"/>
<feature type="binding site" evidence="14">
    <location>
        <position position="282"/>
    </location>
    <ligand>
        <name>S-adenosyl-L-methionine</name>
        <dbReference type="ChEBI" id="CHEBI:59789"/>
    </ligand>
</feature>
<evidence type="ECO:0000256" key="3">
    <source>
        <dbReference type="ARBA" id="ARBA00007494"/>
    </source>
</evidence>
<dbReference type="InterPro" id="IPR023267">
    <property type="entry name" value="RCMT"/>
</dbReference>
<dbReference type="Gene3D" id="1.10.940.10">
    <property type="entry name" value="NusB-like"/>
    <property type="match status" value="1"/>
</dbReference>
<evidence type="ECO:0000256" key="10">
    <source>
        <dbReference type="ARBA" id="ARBA00022884"/>
    </source>
</evidence>
<keyword evidence="8 14" id="KW-0808">Transferase</keyword>
<protein>
    <recommendedName>
        <fullName evidence="4">16S rRNA (cytosine(967)-C(5))-methyltransferase</fullName>
        <ecNumber evidence="4">2.1.1.176</ecNumber>
    </recommendedName>
    <alternativeName>
        <fullName evidence="11">16S rRNA m5C967 methyltransferase</fullName>
    </alternativeName>
    <alternativeName>
        <fullName evidence="12">rRNA (cytosine-C(5)-)-methyltransferase RsmB</fullName>
    </alternativeName>
</protein>
<gene>
    <name evidence="16" type="primary">rsmB</name>
    <name evidence="16" type="ORF">ACFO8Q_01440</name>
</gene>
<evidence type="ECO:0000256" key="5">
    <source>
        <dbReference type="ARBA" id="ARBA00022490"/>
    </source>
</evidence>
<dbReference type="CDD" id="cd02440">
    <property type="entry name" value="AdoMet_MTases"/>
    <property type="match status" value="1"/>
</dbReference>